<evidence type="ECO:0000256" key="5">
    <source>
        <dbReference type="ARBA" id="ARBA00022692"/>
    </source>
</evidence>
<feature type="transmembrane region" description="Helical" evidence="8">
    <location>
        <begin position="199"/>
        <end position="220"/>
    </location>
</feature>
<evidence type="ECO:0000256" key="3">
    <source>
        <dbReference type="ARBA" id="ARBA00022448"/>
    </source>
</evidence>
<evidence type="ECO:0000256" key="6">
    <source>
        <dbReference type="ARBA" id="ARBA00022989"/>
    </source>
</evidence>
<evidence type="ECO:0000256" key="7">
    <source>
        <dbReference type="ARBA" id="ARBA00023136"/>
    </source>
</evidence>
<dbReference type="Pfam" id="PF01925">
    <property type="entry name" value="TauE"/>
    <property type="match status" value="1"/>
</dbReference>
<dbReference type="GO" id="GO:0005886">
    <property type="term" value="C:plasma membrane"/>
    <property type="evidence" value="ECO:0007669"/>
    <property type="project" value="UniProtKB-SubCell"/>
</dbReference>
<dbReference type="PANTHER" id="PTHR30269">
    <property type="entry name" value="TRANSMEMBRANE PROTEIN YFCA"/>
    <property type="match status" value="1"/>
</dbReference>
<evidence type="ECO:0000256" key="8">
    <source>
        <dbReference type="RuleBase" id="RU363041"/>
    </source>
</evidence>
<dbReference type="Proteomes" id="UP000192656">
    <property type="component" value="Unassembled WGS sequence"/>
</dbReference>
<feature type="transmembrane region" description="Helical" evidence="8">
    <location>
        <begin position="107"/>
        <end position="126"/>
    </location>
</feature>
<keyword evidence="5 8" id="KW-0812">Transmembrane</keyword>
<evidence type="ECO:0000256" key="2">
    <source>
        <dbReference type="ARBA" id="ARBA00009142"/>
    </source>
</evidence>
<keyword evidence="10" id="KW-1185">Reference proteome</keyword>
<feature type="transmembrane region" description="Helical" evidence="8">
    <location>
        <begin position="227"/>
        <end position="248"/>
    </location>
</feature>
<dbReference type="InterPro" id="IPR052017">
    <property type="entry name" value="TSUP"/>
</dbReference>
<evidence type="ECO:0000313" key="9">
    <source>
        <dbReference type="EMBL" id="SMD02949.1"/>
    </source>
</evidence>
<sequence length="282" mass="30064">MQSQSCNHRDEEAIDGETSHSHRSFRPALTVITDPFFYLAAVPAVFLVGLSKGGFGGTIALIGVPMMALVISPVAAAGILLPIMIVMDLIALYAWRGRFDRDLLKRMLPASIAGVAAGYFTSASISADGVRIVVGLLALGFAVNWYFSARHRTEAKQRDTPRALFWGAASGFTSFVSHAGGPPFQIHVVPLKLAPADYAGTAVVFFAVTNAVKLLPYFLLGQFSADHLAISLALLPVAPVATLCGVWLVKRIAPETFYRIIYALLVPVGLKLAYDGFAGIAG</sequence>
<keyword evidence="3" id="KW-0813">Transport</keyword>
<evidence type="ECO:0000256" key="1">
    <source>
        <dbReference type="ARBA" id="ARBA00004651"/>
    </source>
</evidence>
<keyword evidence="7 8" id="KW-0472">Membrane</keyword>
<reference evidence="9 10" key="1">
    <citation type="submission" date="2017-04" db="EMBL/GenBank/DDBJ databases">
        <authorList>
            <person name="Afonso C.L."/>
            <person name="Miller P.J."/>
            <person name="Scott M.A."/>
            <person name="Spackman E."/>
            <person name="Goraichik I."/>
            <person name="Dimitrov K.M."/>
            <person name="Suarez D.L."/>
            <person name="Swayne D.E."/>
        </authorList>
    </citation>
    <scope>NUCLEOTIDE SEQUENCE [LARGE SCALE GENOMIC DNA]</scope>
    <source>
        <strain evidence="9 10">CGMCC 1.10972</strain>
    </source>
</reference>
<comment type="similarity">
    <text evidence="2 8">Belongs to the 4-toluene sulfonate uptake permease (TSUP) (TC 2.A.102) family.</text>
</comment>
<protein>
    <recommendedName>
        <fullName evidence="8">Probable membrane transporter protein</fullName>
    </recommendedName>
</protein>
<proteinExistence type="inferred from homology"/>
<evidence type="ECO:0000256" key="4">
    <source>
        <dbReference type="ARBA" id="ARBA00022475"/>
    </source>
</evidence>
<dbReference type="OrthoDB" id="7028171at2"/>
<feature type="transmembrane region" description="Helical" evidence="8">
    <location>
        <begin position="36"/>
        <end position="64"/>
    </location>
</feature>
<gene>
    <name evidence="9" type="ORF">SAMN06297251_11962</name>
</gene>
<dbReference type="InterPro" id="IPR002781">
    <property type="entry name" value="TM_pro_TauE-like"/>
</dbReference>
<comment type="subcellular location">
    <subcellularLocation>
        <location evidence="1 8">Cell membrane</location>
        <topology evidence="1 8">Multi-pass membrane protein</topology>
    </subcellularLocation>
</comment>
<keyword evidence="4 8" id="KW-1003">Cell membrane</keyword>
<dbReference type="STRING" id="937218.SAMN06297251_11962"/>
<accession>A0A1W2DZS6</accession>
<keyword evidence="6 8" id="KW-1133">Transmembrane helix</keyword>
<organism evidence="9 10">
    <name type="scientific">Fulvimarina manganoxydans</name>
    <dbReference type="NCBI Taxonomy" id="937218"/>
    <lineage>
        <taxon>Bacteria</taxon>
        <taxon>Pseudomonadati</taxon>
        <taxon>Pseudomonadota</taxon>
        <taxon>Alphaproteobacteria</taxon>
        <taxon>Hyphomicrobiales</taxon>
        <taxon>Aurantimonadaceae</taxon>
        <taxon>Fulvimarina</taxon>
    </lineage>
</organism>
<name>A0A1W2DZS6_9HYPH</name>
<feature type="transmembrane region" description="Helical" evidence="8">
    <location>
        <begin position="260"/>
        <end position="281"/>
    </location>
</feature>
<evidence type="ECO:0000313" key="10">
    <source>
        <dbReference type="Proteomes" id="UP000192656"/>
    </source>
</evidence>
<dbReference type="AlphaFoldDB" id="A0A1W2DZS6"/>
<dbReference type="EMBL" id="FWXR01000019">
    <property type="protein sequence ID" value="SMD02949.1"/>
    <property type="molecule type" value="Genomic_DNA"/>
</dbReference>
<feature type="transmembrane region" description="Helical" evidence="8">
    <location>
        <begin position="70"/>
        <end position="95"/>
    </location>
</feature>
<feature type="transmembrane region" description="Helical" evidence="8">
    <location>
        <begin position="161"/>
        <end position="179"/>
    </location>
</feature>
<dbReference type="PANTHER" id="PTHR30269:SF37">
    <property type="entry name" value="MEMBRANE TRANSPORTER PROTEIN"/>
    <property type="match status" value="1"/>
</dbReference>
<feature type="transmembrane region" description="Helical" evidence="8">
    <location>
        <begin position="132"/>
        <end position="149"/>
    </location>
</feature>